<accession>A0A7J4Y4D2</accession>
<organism evidence="2 3">
    <name type="scientific">Bacteroides ovatus</name>
    <dbReference type="NCBI Taxonomy" id="28116"/>
    <lineage>
        <taxon>Bacteria</taxon>
        <taxon>Pseudomonadati</taxon>
        <taxon>Bacteroidota</taxon>
        <taxon>Bacteroidia</taxon>
        <taxon>Bacteroidales</taxon>
        <taxon>Bacteroidaceae</taxon>
        <taxon>Bacteroides</taxon>
    </lineage>
</organism>
<feature type="chain" id="PRO_5029891486" evidence="1">
    <location>
        <begin position="21"/>
        <end position="164"/>
    </location>
</feature>
<feature type="signal peptide" evidence="1">
    <location>
        <begin position="1"/>
        <end position="20"/>
    </location>
</feature>
<evidence type="ECO:0000256" key="1">
    <source>
        <dbReference type="SAM" id="SignalP"/>
    </source>
</evidence>
<sequence>MKNLIYLFLLLSLFSGCLHRAPKTIYPACYGVEHNPVRDSLGIVLLDSSWVAFDTWDGATAWGPKEKQPYPYHTAKQVNYNNGTLYCEIDSYSNGEKYETVDGYNRVYLEIAYFYRPACSGPLGGMAFNTDTVGWYCLFNNSPGSTNISKAQADSIIKAWGIEE</sequence>
<evidence type="ECO:0000313" key="2">
    <source>
        <dbReference type="EMBL" id="KAA4630671.1"/>
    </source>
</evidence>
<name>A0A7J4Y4D2_BACOV</name>
<dbReference type="Proteomes" id="UP000424805">
    <property type="component" value="Unassembled WGS sequence"/>
</dbReference>
<gene>
    <name evidence="2" type="ORF">F3B90_02630</name>
</gene>
<protein>
    <submittedName>
        <fullName evidence="2">Uncharacterized protein</fullName>
    </submittedName>
</protein>
<reference evidence="2 3" key="1">
    <citation type="journal article" date="2019" name="Nat. Med.">
        <title>A library of human gut bacterial isolates paired with longitudinal multiomics data enables mechanistic microbiome research.</title>
        <authorList>
            <person name="Poyet M."/>
            <person name="Groussin M."/>
            <person name="Gibbons S.M."/>
            <person name="Avila-Pacheco J."/>
            <person name="Jiang X."/>
            <person name="Kearney S.M."/>
            <person name="Perrotta A.R."/>
            <person name="Berdy B."/>
            <person name="Zhao S."/>
            <person name="Lieberman T.D."/>
            <person name="Swanson P.K."/>
            <person name="Smith M."/>
            <person name="Roesemann S."/>
            <person name="Alexander J.E."/>
            <person name="Rich S.A."/>
            <person name="Livny J."/>
            <person name="Vlamakis H."/>
            <person name="Clish C."/>
            <person name="Bullock K."/>
            <person name="Deik A."/>
            <person name="Scott J."/>
            <person name="Pierce K.A."/>
            <person name="Xavier R.J."/>
            <person name="Alm E.J."/>
        </authorList>
    </citation>
    <scope>NUCLEOTIDE SEQUENCE [LARGE SCALE GENOMIC DNA]</scope>
    <source>
        <strain evidence="2 3">BIOML-A15</strain>
    </source>
</reference>
<dbReference type="AlphaFoldDB" id="A0A7J4Y4D2"/>
<keyword evidence="1" id="KW-0732">Signal</keyword>
<proteinExistence type="predicted"/>
<evidence type="ECO:0000313" key="3">
    <source>
        <dbReference type="Proteomes" id="UP000424805"/>
    </source>
</evidence>
<dbReference type="PROSITE" id="PS51257">
    <property type="entry name" value="PROKAR_LIPOPROTEIN"/>
    <property type="match status" value="1"/>
</dbReference>
<comment type="caution">
    <text evidence="2">The sequence shown here is derived from an EMBL/GenBank/DDBJ whole genome shotgun (WGS) entry which is preliminary data.</text>
</comment>
<dbReference type="EMBL" id="VWFP01000001">
    <property type="protein sequence ID" value="KAA4630671.1"/>
    <property type="molecule type" value="Genomic_DNA"/>
</dbReference>